<dbReference type="Pfam" id="PF01061">
    <property type="entry name" value="ABC2_membrane"/>
    <property type="match status" value="1"/>
</dbReference>
<feature type="domain" description="ABC-2 type transporter transmembrane" evidence="6">
    <location>
        <begin position="5"/>
        <end position="84"/>
    </location>
</feature>
<dbReference type="Proteomes" id="UP000199546">
    <property type="component" value="Unassembled WGS sequence"/>
</dbReference>
<dbReference type="RefSeq" id="WP_093578866.1">
    <property type="nucleotide sequence ID" value="NZ_FPBA01000004.1"/>
</dbReference>
<dbReference type="GO" id="GO:0140359">
    <property type="term" value="F:ABC-type transporter activity"/>
    <property type="evidence" value="ECO:0007669"/>
    <property type="project" value="InterPro"/>
</dbReference>
<keyword evidence="3 5" id="KW-1133">Transmembrane helix</keyword>
<accession>A0A1I6Z1E3</accession>
<dbReference type="STRING" id="1296565.SAMN05660657_01581"/>
<proteinExistence type="predicted"/>
<evidence type="ECO:0000313" key="8">
    <source>
        <dbReference type="Proteomes" id="UP000199546"/>
    </source>
</evidence>
<organism evidence="7 8">
    <name type="scientific">Geodermatophilus amargosae</name>
    <dbReference type="NCBI Taxonomy" id="1296565"/>
    <lineage>
        <taxon>Bacteria</taxon>
        <taxon>Bacillati</taxon>
        <taxon>Actinomycetota</taxon>
        <taxon>Actinomycetes</taxon>
        <taxon>Geodermatophilales</taxon>
        <taxon>Geodermatophilaceae</taxon>
        <taxon>Geodermatophilus</taxon>
    </lineage>
</organism>
<dbReference type="PANTHER" id="PTHR43229:SF2">
    <property type="entry name" value="NODULATION PROTEIN J"/>
    <property type="match status" value="1"/>
</dbReference>
<evidence type="ECO:0000256" key="2">
    <source>
        <dbReference type="ARBA" id="ARBA00022692"/>
    </source>
</evidence>
<evidence type="ECO:0000256" key="1">
    <source>
        <dbReference type="ARBA" id="ARBA00004141"/>
    </source>
</evidence>
<evidence type="ECO:0000313" key="7">
    <source>
        <dbReference type="EMBL" id="SFT56514.1"/>
    </source>
</evidence>
<reference evidence="8" key="1">
    <citation type="submission" date="2016-10" db="EMBL/GenBank/DDBJ databases">
        <authorList>
            <person name="Varghese N."/>
            <person name="Submissions S."/>
        </authorList>
    </citation>
    <scope>NUCLEOTIDE SEQUENCE [LARGE SCALE GENOMIC DNA]</scope>
    <source>
        <strain evidence="8">DSM 46136</strain>
    </source>
</reference>
<dbReference type="OrthoDB" id="670210at2"/>
<name>A0A1I6Z1E3_9ACTN</name>
<dbReference type="AlphaFoldDB" id="A0A1I6Z1E3"/>
<dbReference type="InterPro" id="IPR051784">
    <property type="entry name" value="Nod_factor_ABC_transporter"/>
</dbReference>
<dbReference type="PANTHER" id="PTHR43229">
    <property type="entry name" value="NODULATION PROTEIN J"/>
    <property type="match status" value="1"/>
</dbReference>
<evidence type="ECO:0000259" key="6">
    <source>
        <dbReference type="Pfam" id="PF01061"/>
    </source>
</evidence>
<dbReference type="InterPro" id="IPR013525">
    <property type="entry name" value="ABC2_TM"/>
</dbReference>
<sequence>MIRPSRWLAVAGLLLLHVPALSWLAALLGVLASGVESASALSFLMLFLPYLSSAFVPPETLPTALRAVAEHQPISPVIETVRGLLTGTPSGSSGWLALLWCSGILATAVTAAGWAYRRRGRS</sequence>
<protein>
    <submittedName>
        <fullName evidence="7">ABC-2 type transporter</fullName>
    </submittedName>
</protein>
<dbReference type="EMBL" id="FPBA01000004">
    <property type="protein sequence ID" value="SFT56514.1"/>
    <property type="molecule type" value="Genomic_DNA"/>
</dbReference>
<keyword evidence="8" id="KW-1185">Reference proteome</keyword>
<keyword evidence="4 5" id="KW-0472">Membrane</keyword>
<evidence type="ECO:0000256" key="5">
    <source>
        <dbReference type="SAM" id="Phobius"/>
    </source>
</evidence>
<dbReference type="GO" id="GO:0016020">
    <property type="term" value="C:membrane"/>
    <property type="evidence" value="ECO:0007669"/>
    <property type="project" value="UniProtKB-SubCell"/>
</dbReference>
<feature type="transmembrane region" description="Helical" evidence="5">
    <location>
        <begin position="95"/>
        <end position="116"/>
    </location>
</feature>
<comment type="subcellular location">
    <subcellularLocation>
        <location evidence="1">Membrane</location>
        <topology evidence="1">Multi-pass membrane protein</topology>
    </subcellularLocation>
</comment>
<keyword evidence="2 5" id="KW-0812">Transmembrane</keyword>
<evidence type="ECO:0000256" key="4">
    <source>
        <dbReference type="ARBA" id="ARBA00023136"/>
    </source>
</evidence>
<evidence type="ECO:0000256" key="3">
    <source>
        <dbReference type="ARBA" id="ARBA00022989"/>
    </source>
</evidence>
<gene>
    <name evidence="7" type="ORF">SAMN05660657_01581</name>
</gene>